<dbReference type="CDD" id="cd07379">
    <property type="entry name" value="MPP_239FB"/>
    <property type="match status" value="1"/>
</dbReference>
<dbReference type="PANTHER" id="PTHR12905:SF18">
    <property type="entry name" value="ESTER HYDROLASE, PUTATIVE (AFU_ORTHOLOGUE AFUA_4G03130)-RELATED"/>
    <property type="match status" value="1"/>
</dbReference>
<feature type="region of interest" description="Disordered" evidence="1">
    <location>
        <begin position="143"/>
        <end position="166"/>
    </location>
</feature>
<dbReference type="Pfam" id="PF00149">
    <property type="entry name" value="Metallophos"/>
    <property type="match status" value="1"/>
</dbReference>
<feature type="domain" description="Calcineurin-like phosphoesterase" evidence="2">
    <location>
        <begin position="41"/>
        <end position="276"/>
    </location>
</feature>
<evidence type="ECO:0000256" key="1">
    <source>
        <dbReference type="SAM" id="MobiDB-lite"/>
    </source>
</evidence>
<dbReference type="GO" id="GO:0016787">
    <property type="term" value="F:hydrolase activity"/>
    <property type="evidence" value="ECO:0007669"/>
    <property type="project" value="InterPro"/>
</dbReference>
<evidence type="ECO:0000259" key="2">
    <source>
        <dbReference type="Pfam" id="PF00149"/>
    </source>
</evidence>
<feature type="compositionally biased region" description="Pro residues" evidence="1">
    <location>
        <begin position="144"/>
        <end position="157"/>
    </location>
</feature>
<dbReference type="InterPro" id="IPR029052">
    <property type="entry name" value="Metallo-depent_PP-like"/>
</dbReference>
<sequence>MNATPITSIKTRGQRKRRLAEAILARHCVKPCATAPPDPVRIVCVSDTHNKQPVLPPGDILIHAGDLTENGSFDEVQAGVTWLSSQPHRFKILVAGNHDVLLDEAFLERYPERRYGQSKTKQDLDWGDVIYLEDSTITLDVPVQPSPPAGAEPPTSPTGPTTTTTSRKVTIFGSPWTPQYGISAFQYPPTKGAEHWRAGLGNLVPTNTKTKPKRTRTNRDESKHRQAAPTLVVVTHGPPRLYLDRRDALHPAGCPHLLAALARLRPRLHVFGHIHAARGRADVVLDGARRAHDDVLVGWAGGRGWAALARLAVLVAWARVRRVLGLLAEEGTTTFVNAAVVGGRENELRHEAVVVEI</sequence>
<dbReference type="InterPro" id="IPR051693">
    <property type="entry name" value="UPF0046_metallophosphoest"/>
</dbReference>
<feature type="region of interest" description="Disordered" evidence="1">
    <location>
        <begin position="202"/>
        <end position="226"/>
    </location>
</feature>
<evidence type="ECO:0000313" key="3">
    <source>
        <dbReference type="EMBL" id="SPQ25692.1"/>
    </source>
</evidence>
<reference evidence="3 4" key="1">
    <citation type="submission" date="2018-04" db="EMBL/GenBank/DDBJ databases">
        <authorList>
            <person name="Huttner S."/>
            <person name="Dainat J."/>
        </authorList>
    </citation>
    <scope>NUCLEOTIDE SEQUENCE [LARGE SCALE GENOMIC DNA]</scope>
</reference>
<dbReference type="Proteomes" id="UP000289323">
    <property type="component" value="Unassembled WGS sequence"/>
</dbReference>
<dbReference type="EMBL" id="OUUZ01000015">
    <property type="protein sequence ID" value="SPQ25692.1"/>
    <property type="molecule type" value="Genomic_DNA"/>
</dbReference>
<accession>A0A3S4ATL7</accession>
<gene>
    <name evidence="3" type="ORF">TT172_LOCUS8111</name>
</gene>
<dbReference type="AlphaFoldDB" id="A0A3S4ATL7"/>
<dbReference type="PANTHER" id="PTHR12905">
    <property type="entry name" value="METALLOPHOSPHOESTERASE"/>
    <property type="match status" value="1"/>
</dbReference>
<evidence type="ECO:0000313" key="4">
    <source>
        <dbReference type="Proteomes" id="UP000289323"/>
    </source>
</evidence>
<protein>
    <submittedName>
        <fullName evidence="3">7240f1e4-05ee-4e04-975a-40929cd84c24</fullName>
    </submittedName>
</protein>
<dbReference type="SUPFAM" id="SSF56300">
    <property type="entry name" value="Metallo-dependent phosphatases"/>
    <property type="match status" value="1"/>
</dbReference>
<dbReference type="Gene3D" id="3.60.21.10">
    <property type="match status" value="1"/>
</dbReference>
<proteinExistence type="predicted"/>
<name>A0A3S4ATL7_9PEZI</name>
<dbReference type="InterPro" id="IPR004843">
    <property type="entry name" value="Calcineurin-like_PHP"/>
</dbReference>
<organism evidence="3 4">
    <name type="scientific">Thermothielavioides terrestris</name>
    <dbReference type="NCBI Taxonomy" id="2587410"/>
    <lineage>
        <taxon>Eukaryota</taxon>
        <taxon>Fungi</taxon>
        <taxon>Dikarya</taxon>
        <taxon>Ascomycota</taxon>
        <taxon>Pezizomycotina</taxon>
        <taxon>Sordariomycetes</taxon>
        <taxon>Sordariomycetidae</taxon>
        <taxon>Sordariales</taxon>
        <taxon>Chaetomiaceae</taxon>
        <taxon>Thermothielavioides</taxon>
    </lineage>
</organism>